<keyword evidence="3" id="KW-1185">Reference proteome</keyword>
<dbReference type="Proteomes" id="UP001058003">
    <property type="component" value="Chromosome"/>
</dbReference>
<evidence type="ECO:0000313" key="3">
    <source>
        <dbReference type="Proteomes" id="UP001058003"/>
    </source>
</evidence>
<evidence type="ECO:0000259" key="1">
    <source>
        <dbReference type="Pfam" id="PF14417"/>
    </source>
</evidence>
<sequence>MVIAPATAKHRCWSFDDQRQFEEAAQAFLAEGLAAGERIWFCRAGGPGGLAGWLGQAARAHPGAVEYVPLDTAYPTGARLDPAAQVAQYSAATDAAVTAGHAGLRVVADGTPLVGTPDELAAFARYETLVDRYIASAPMRAVCGFDRRRVGDRAIAELACLHPATHGANVHFTLRTGPHGGPAAILSGDLDPAADELLPAALAHVRPEPTGGSIVFDASDLRVFDHRALLHLQRYAEQAQADVVLRTSLVTVGKLIDLIGVTHVRAEPVR</sequence>
<accession>A0A9Q9IQV9</accession>
<reference evidence="2" key="1">
    <citation type="submission" date="2021-04" db="EMBL/GenBank/DDBJ databases">
        <title>Dactylosporangium aurantiacum NRRL B-8018 full assembly.</title>
        <authorList>
            <person name="Hartkoorn R.C."/>
            <person name="Beaudoing E."/>
            <person name="Hot D."/>
        </authorList>
    </citation>
    <scope>NUCLEOTIDE SEQUENCE</scope>
    <source>
        <strain evidence="2">NRRL B-8018</strain>
    </source>
</reference>
<dbReference type="AlphaFoldDB" id="A0A9Q9IQV9"/>
<dbReference type="EMBL" id="CP073767">
    <property type="protein sequence ID" value="UWZ58177.1"/>
    <property type="molecule type" value="Genomic_DNA"/>
</dbReference>
<dbReference type="KEGG" id="daur:Daura_19600"/>
<dbReference type="RefSeq" id="WP_052387390.1">
    <property type="nucleotide sequence ID" value="NZ_CP073767.1"/>
</dbReference>
<dbReference type="InterPro" id="IPR025847">
    <property type="entry name" value="MEDS_domain"/>
</dbReference>
<organism evidence="2 3">
    <name type="scientific">Dactylosporangium aurantiacum</name>
    <dbReference type="NCBI Taxonomy" id="35754"/>
    <lineage>
        <taxon>Bacteria</taxon>
        <taxon>Bacillati</taxon>
        <taxon>Actinomycetota</taxon>
        <taxon>Actinomycetes</taxon>
        <taxon>Micromonosporales</taxon>
        <taxon>Micromonosporaceae</taxon>
        <taxon>Dactylosporangium</taxon>
    </lineage>
</organism>
<dbReference type="Pfam" id="PF14417">
    <property type="entry name" value="MEDS"/>
    <property type="match status" value="1"/>
</dbReference>
<feature type="domain" description="MEDS" evidence="1">
    <location>
        <begin position="10"/>
        <end position="163"/>
    </location>
</feature>
<dbReference type="OrthoDB" id="5179750at2"/>
<proteinExistence type="predicted"/>
<protein>
    <submittedName>
        <fullName evidence="2">MEDS domain-containing protein</fullName>
    </submittedName>
</protein>
<gene>
    <name evidence="2" type="ORF">Daura_19600</name>
</gene>
<name>A0A9Q9IQV9_9ACTN</name>
<evidence type="ECO:0000313" key="2">
    <source>
        <dbReference type="EMBL" id="UWZ58177.1"/>
    </source>
</evidence>